<dbReference type="PANTHER" id="PTHR30005">
    <property type="entry name" value="EXOPOLYPHOSPHATASE"/>
    <property type="match status" value="1"/>
</dbReference>
<dbReference type="PANTHER" id="PTHR30005:SF0">
    <property type="entry name" value="RETROGRADE REGULATION PROTEIN 2"/>
    <property type="match status" value="1"/>
</dbReference>
<dbReference type="Proteomes" id="UP000248132">
    <property type="component" value="Unassembled WGS sequence"/>
</dbReference>
<dbReference type="RefSeq" id="WP_110462623.1">
    <property type="nucleotide sequence ID" value="NZ_QKMR01000015.1"/>
</dbReference>
<dbReference type="InterPro" id="IPR050273">
    <property type="entry name" value="GppA/Ppx_hydrolase"/>
</dbReference>
<evidence type="ECO:0000259" key="2">
    <source>
        <dbReference type="Pfam" id="PF02541"/>
    </source>
</evidence>
<feature type="domain" description="Ppx/GppA phosphatase N-terminal" evidence="2">
    <location>
        <begin position="22"/>
        <end position="304"/>
    </location>
</feature>
<sequence>MRVSAIEIGTNSTKFIIAELNEKGSVEVISRTSTVNRLSSGMYPENNLKPEAVEKGIEIIDNLIKESNAQGAKLISIFSTSVLRDAGNKEVFLNKIKELYDIDINVISGEEEAHLAYMACREVVENKSQKFSVIDIGGGSTEIIVGNGNDIAGKTSLDVGAVRLTEMFVRHDPAEDSELEKITAYIEKQLDEMNSMDLRGLQLVGTGGTIKTLGTLFFQKEYSKEKSINGKVIKKYEIELLFAMLKLLNIESKKKLTGLNPKRADVIISGIRILLSIMNKFGTEEIKISSQGVLEGFIAEYLHTAKG</sequence>
<organism evidence="3 4">
    <name type="scientific">Ruminiclostridium sufflavum DSM 19573</name>
    <dbReference type="NCBI Taxonomy" id="1121337"/>
    <lineage>
        <taxon>Bacteria</taxon>
        <taxon>Bacillati</taxon>
        <taxon>Bacillota</taxon>
        <taxon>Clostridia</taxon>
        <taxon>Eubacteriales</taxon>
        <taxon>Oscillospiraceae</taxon>
        <taxon>Ruminiclostridium</taxon>
    </lineage>
</organism>
<evidence type="ECO:0000313" key="4">
    <source>
        <dbReference type="Proteomes" id="UP000248132"/>
    </source>
</evidence>
<comment type="caution">
    <text evidence="3">The sequence shown here is derived from an EMBL/GenBank/DDBJ whole genome shotgun (WGS) entry which is preliminary data.</text>
</comment>
<dbReference type="OrthoDB" id="9807195at2"/>
<accession>A0A318XKC2</accession>
<dbReference type="InterPro" id="IPR003695">
    <property type="entry name" value="Ppx_GppA_N"/>
</dbReference>
<dbReference type="Gene3D" id="3.30.420.150">
    <property type="entry name" value="Exopolyphosphatase. Domain 2"/>
    <property type="match status" value="1"/>
</dbReference>
<gene>
    <name evidence="3" type="ORF">LY28_02608</name>
</gene>
<keyword evidence="4" id="KW-1185">Reference proteome</keyword>
<evidence type="ECO:0000313" key="3">
    <source>
        <dbReference type="EMBL" id="PYG86986.1"/>
    </source>
</evidence>
<protein>
    <submittedName>
        <fullName evidence="3">Exopolyphosphatase/guanosine-5'-triphosphate, 3'-diphosphate pyrophosphatase</fullName>
    </submittedName>
</protein>
<name>A0A318XKC2_9FIRM</name>
<dbReference type="SUPFAM" id="SSF53067">
    <property type="entry name" value="Actin-like ATPase domain"/>
    <property type="match status" value="2"/>
</dbReference>
<dbReference type="Gene3D" id="3.30.420.40">
    <property type="match status" value="1"/>
</dbReference>
<reference evidence="3 4" key="1">
    <citation type="submission" date="2018-06" db="EMBL/GenBank/DDBJ databases">
        <title>Genomic Encyclopedia of Type Strains, Phase I: the one thousand microbial genomes (KMG-I) project.</title>
        <authorList>
            <person name="Kyrpides N."/>
        </authorList>
    </citation>
    <scope>NUCLEOTIDE SEQUENCE [LARGE SCALE GENOMIC DNA]</scope>
    <source>
        <strain evidence="3 4">DSM 19573</strain>
    </source>
</reference>
<dbReference type="AlphaFoldDB" id="A0A318XKC2"/>
<comment type="similarity">
    <text evidence="1">Belongs to the GppA/Ppx family.</text>
</comment>
<dbReference type="InterPro" id="IPR043129">
    <property type="entry name" value="ATPase_NBD"/>
</dbReference>
<dbReference type="CDD" id="cd24054">
    <property type="entry name" value="ASKHA_NBD_AaPPX-GppA_MtPPX2-like"/>
    <property type="match status" value="1"/>
</dbReference>
<proteinExistence type="inferred from homology"/>
<dbReference type="EMBL" id="QKMR01000015">
    <property type="protein sequence ID" value="PYG86986.1"/>
    <property type="molecule type" value="Genomic_DNA"/>
</dbReference>
<evidence type="ECO:0000256" key="1">
    <source>
        <dbReference type="ARBA" id="ARBA00007125"/>
    </source>
</evidence>
<dbReference type="Pfam" id="PF02541">
    <property type="entry name" value="Ppx-GppA"/>
    <property type="match status" value="1"/>
</dbReference>